<dbReference type="EMBL" id="MSFO01000007">
    <property type="protein sequence ID" value="PLB45364.1"/>
    <property type="molecule type" value="Genomic_DNA"/>
</dbReference>
<keyword evidence="1" id="KW-1133">Transmembrane helix</keyword>
<sequence>MPLHVSFFLSVFYFFTPCSFVAGLFVLSNKGLVDLESNASETYGDKGTCMQPPPLLRIKYLKQMLFAEVPNSYLATFGCRVYR</sequence>
<dbReference type="VEuPathDB" id="FungiDB:P170DRAFT_241909"/>
<accession>A0A2I2FXJ7</accession>
<dbReference type="AlphaFoldDB" id="A0A2I2FXJ7"/>
<organism evidence="2 3">
    <name type="scientific">Aspergillus steynii IBT 23096</name>
    <dbReference type="NCBI Taxonomy" id="1392250"/>
    <lineage>
        <taxon>Eukaryota</taxon>
        <taxon>Fungi</taxon>
        <taxon>Dikarya</taxon>
        <taxon>Ascomycota</taxon>
        <taxon>Pezizomycotina</taxon>
        <taxon>Eurotiomycetes</taxon>
        <taxon>Eurotiomycetidae</taxon>
        <taxon>Eurotiales</taxon>
        <taxon>Aspergillaceae</taxon>
        <taxon>Aspergillus</taxon>
        <taxon>Aspergillus subgen. Circumdati</taxon>
    </lineage>
</organism>
<evidence type="ECO:0000256" key="1">
    <source>
        <dbReference type="SAM" id="Phobius"/>
    </source>
</evidence>
<proteinExistence type="predicted"/>
<protein>
    <submittedName>
        <fullName evidence="2">Uncharacterized protein</fullName>
    </submittedName>
</protein>
<dbReference type="RefSeq" id="XP_024700666.1">
    <property type="nucleotide sequence ID" value="XM_024842960.1"/>
</dbReference>
<dbReference type="GeneID" id="36550659"/>
<keyword evidence="1" id="KW-0472">Membrane</keyword>
<gene>
    <name evidence="2" type="ORF">P170DRAFT_241909</name>
</gene>
<dbReference type="Proteomes" id="UP000234275">
    <property type="component" value="Unassembled WGS sequence"/>
</dbReference>
<keyword evidence="3" id="KW-1185">Reference proteome</keyword>
<keyword evidence="1" id="KW-0812">Transmembrane</keyword>
<reference evidence="2 3" key="1">
    <citation type="submission" date="2016-12" db="EMBL/GenBank/DDBJ databases">
        <title>The genomes of Aspergillus section Nigri reveals drivers in fungal speciation.</title>
        <authorList>
            <consortium name="DOE Joint Genome Institute"/>
            <person name="Vesth T.C."/>
            <person name="Nybo J."/>
            <person name="Theobald S."/>
            <person name="Brandl J."/>
            <person name="Frisvad J.C."/>
            <person name="Nielsen K.F."/>
            <person name="Lyhne E.K."/>
            <person name="Kogle M.E."/>
            <person name="Kuo A."/>
            <person name="Riley R."/>
            <person name="Clum A."/>
            <person name="Nolan M."/>
            <person name="Lipzen A."/>
            <person name="Salamov A."/>
            <person name="Henrissat B."/>
            <person name="Wiebenga A."/>
            <person name="De Vries R.P."/>
            <person name="Grigoriev I.V."/>
            <person name="Mortensen U.H."/>
            <person name="Andersen M.R."/>
            <person name="Baker S.E."/>
        </authorList>
    </citation>
    <scope>NUCLEOTIDE SEQUENCE [LARGE SCALE GENOMIC DNA]</scope>
    <source>
        <strain evidence="2 3">IBT 23096</strain>
    </source>
</reference>
<feature type="transmembrane region" description="Helical" evidence="1">
    <location>
        <begin position="6"/>
        <end position="27"/>
    </location>
</feature>
<evidence type="ECO:0000313" key="2">
    <source>
        <dbReference type="EMBL" id="PLB45364.1"/>
    </source>
</evidence>
<evidence type="ECO:0000313" key="3">
    <source>
        <dbReference type="Proteomes" id="UP000234275"/>
    </source>
</evidence>
<name>A0A2I2FXJ7_9EURO</name>
<comment type="caution">
    <text evidence="2">The sequence shown here is derived from an EMBL/GenBank/DDBJ whole genome shotgun (WGS) entry which is preliminary data.</text>
</comment>